<organism evidence="2 3">
    <name type="scientific">Propioniciclava tarda</name>
    <dbReference type="NCBI Taxonomy" id="433330"/>
    <lineage>
        <taxon>Bacteria</taxon>
        <taxon>Bacillati</taxon>
        <taxon>Actinomycetota</taxon>
        <taxon>Actinomycetes</taxon>
        <taxon>Propionibacteriales</taxon>
        <taxon>Propionibacteriaceae</taxon>
        <taxon>Propioniciclava</taxon>
    </lineage>
</organism>
<feature type="region of interest" description="Disordered" evidence="1">
    <location>
        <begin position="52"/>
        <end position="74"/>
    </location>
</feature>
<dbReference type="Proteomes" id="UP000291933">
    <property type="component" value="Unassembled WGS sequence"/>
</dbReference>
<proteinExistence type="predicted"/>
<evidence type="ECO:0000256" key="1">
    <source>
        <dbReference type="SAM" id="MobiDB-lite"/>
    </source>
</evidence>
<evidence type="ECO:0000313" key="3">
    <source>
        <dbReference type="Proteomes" id="UP000291933"/>
    </source>
</evidence>
<dbReference type="AlphaFoldDB" id="A0A4Q9KLR7"/>
<dbReference type="EMBL" id="SDMR01000004">
    <property type="protein sequence ID" value="TBT95452.1"/>
    <property type="molecule type" value="Genomic_DNA"/>
</dbReference>
<reference evidence="2 3" key="1">
    <citation type="submission" date="2019-01" db="EMBL/GenBank/DDBJ databases">
        <title>Lactibacter flavus gen. nov., sp. nov., a novel bacterium of the family Propionibacteriaceae isolated from raw milk and dairy products.</title>
        <authorList>
            <person name="Huptas C."/>
            <person name="Wenning M."/>
            <person name="Breitenwieser F."/>
            <person name="Doll E."/>
            <person name="Von Neubeck M."/>
            <person name="Busse H.-J."/>
            <person name="Scherer S."/>
        </authorList>
    </citation>
    <scope>NUCLEOTIDE SEQUENCE [LARGE SCALE GENOMIC DNA]</scope>
    <source>
        <strain evidence="2 3">DSM 22130</strain>
    </source>
</reference>
<name>A0A4Q9KLR7_PROTD</name>
<dbReference type="RefSeq" id="WP_131171445.1">
    <property type="nucleotide sequence ID" value="NZ_FXTL01000004.1"/>
</dbReference>
<keyword evidence="3" id="KW-1185">Reference proteome</keyword>
<sequence>MGLLVGMVVAVIGALSGLIFVMSQGVGRAPTTAKVSAVPTVVTIGAMPTLSQAPSLTSLTPNEVSTSEPSPTPSVVTLAPDACPAGDFSGNAYDGSCGTAPAPTSAAPDSCPKGDYSGSAFDGSCGTRPVPTRTQPAIDVCPNGDVSGSPTDGSCGTMPTVVVTSCRLVQGPGSQGAEVVARVTNPVHVRFKLTLTVSGDSQGLPPSNADGKDFSYVSKKAKVAEACSARLTVG</sequence>
<feature type="compositionally biased region" description="Low complexity" evidence="1">
    <location>
        <begin position="60"/>
        <end position="74"/>
    </location>
</feature>
<comment type="caution">
    <text evidence="2">The sequence shown here is derived from an EMBL/GenBank/DDBJ whole genome shotgun (WGS) entry which is preliminary data.</text>
</comment>
<gene>
    <name evidence="2" type="ORF">ET996_04935</name>
</gene>
<protein>
    <submittedName>
        <fullName evidence="2">Uncharacterized protein</fullName>
    </submittedName>
</protein>
<evidence type="ECO:0000313" key="2">
    <source>
        <dbReference type="EMBL" id="TBT95452.1"/>
    </source>
</evidence>
<accession>A0A4Q9KLR7</accession>